<dbReference type="EMBL" id="JBHSXN010000003">
    <property type="protein sequence ID" value="MFC6954543.1"/>
    <property type="molecule type" value="Genomic_DNA"/>
</dbReference>
<dbReference type="Proteomes" id="UP001596395">
    <property type="component" value="Unassembled WGS sequence"/>
</dbReference>
<comment type="caution">
    <text evidence="1">The sequence shown here is derived from an EMBL/GenBank/DDBJ whole genome shotgun (WGS) entry which is preliminary data.</text>
</comment>
<sequence length="131" mass="14273">MERERVSTGTPWEDAVGYSRAVRVGDRIEVSGTTATDEDGEVVGVEDPYAQTVQVLENVERALAELDASLADVVRTRLFVTDVDDWEAIGRAHSEAFDDVRPATTMVEVSGLVDPDMCVEMEAIAVVRASE</sequence>
<dbReference type="PANTHER" id="PTHR43857:SF1">
    <property type="entry name" value="YJGH FAMILY PROTEIN"/>
    <property type="match status" value="1"/>
</dbReference>
<dbReference type="AlphaFoldDB" id="A0ABD5VLA8"/>
<reference evidence="1 2" key="1">
    <citation type="journal article" date="2019" name="Int. J. Syst. Evol. Microbiol.">
        <title>The Global Catalogue of Microorganisms (GCM) 10K type strain sequencing project: providing services to taxonomists for standard genome sequencing and annotation.</title>
        <authorList>
            <consortium name="The Broad Institute Genomics Platform"/>
            <consortium name="The Broad Institute Genome Sequencing Center for Infectious Disease"/>
            <person name="Wu L."/>
            <person name="Ma J."/>
        </authorList>
    </citation>
    <scope>NUCLEOTIDE SEQUENCE [LARGE SCALE GENOMIC DNA]</scope>
    <source>
        <strain evidence="1 2">GX26</strain>
    </source>
</reference>
<evidence type="ECO:0000313" key="1">
    <source>
        <dbReference type="EMBL" id="MFC6954543.1"/>
    </source>
</evidence>
<dbReference type="PANTHER" id="PTHR43857">
    <property type="entry name" value="BLR7761 PROTEIN"/>
    <property type="match status" value="1"/>
</dbReference>
<dbReference type="SUPFAM" id="SSF55298">
    <property type="entry name" value="YjgF-like"/>
    <property type="match status" value="1"/>
</dbReference>
<dbReference type="Gene3D" id="3.30.1330.40">
    <property type="entry name" value="RutC-like"/>
    <property type="match status" value="1"/>
</dbReference>
<protein>
    <submittedName>
        <fullName evidence="1">RidA family protein</fullName>
    </submittedName>
</protein>
<dbReference type="Pfam" id="PF01042">
    <property type="entry name" value="Ribonuc_L-PSP"/>
    <property type="match status" value="1"/>
</dbReference>
<dbReference type="InterPro" id="IPR006175">
    <property type="entry name" value="YjgF/YER057c/UK114"/>
</dbReference>
<name>A0ABD5VLA8_9EURY</name>
<proteinExistence type="predicted"/>
<gene>
    <name evidence="1" type="ORF">ACFQGB_16890</name>
</gene>
<dbReference type="RefSeq" id="WP_336351488.1">
    <property type="nucleotide sequence ID" value="NZ_JAZAQL010000003.1"/>
</dbReference>
<dbReference type="InterPro" id="IPR035959">
    <property type="entry name" value="RutC-like_sf"/>
</dbReference>
<dbReference type="CDD" id="cd06154">
    <property type="entry name" value="YjgF_YER057c_UK114_like_6"/>
    <property type="match status" value="1"/>
</dbReference>
<keyword evidence="2" id="KW-1185">Reference proteome</keyword>
<accession>A0ABD5VLA8</accession>
<evidence type="ECO:0000313" key="2">
    <source>
        <dbReference type="Proteomes" id="UP001596395"/>
    </source>
</evidence>
<organism evidence="1 2">
    <name type="scientific">Halorubellus litoreus</name>
    <dbReference type="NCBI Taxonomy" id="755308"/>
    <lineage>
        <taxon>Archaea</taxon>
        <taxon>Methanobacteriati</taxon>
        <taxon>Methanobacteriota</taxon>
        <taxon>Stenosarchaea group</taxon>
        <taxon>Halobacteria</taxon>
        <taxon>Halobacteriales</taxon>
        <taxon>Halorubellaceae</taxon>
        <taxon>Halorubellus</taxon>
    </lineage>
</organism>